<dbReference type="Pfam" id="PF13641">
    <property type="entry name" value="Glyco_tranf_2_3"/>
    <property type="match status" value="1"/>
</dbReference>
<dbReference type="PANTHER" id="PTHR43179">
    <property type="entry name" value="RHAMNOSYLTRANSFERASE WBBL"/>
    <property type="match status" value="1"/>
</dbReference>
<dbReference type="SUPFAM" id="SSF53448">
    <property type="entry name" value="Nucleotide-diphospho-sugar transferases"/>
    <property type="match status" value="1"/>
</dbReference>
<sequence>MSERSVLVVTVTYNSTEAVSHFLASIPAAGSSVGEVIVAENASSEADETRAVTEASGARFFLLPDNVGYGSGVAAAIDAATQPYDYILVSNPDVVLEPGSVDLLVQAADELPGGGSFGPKILTAEGDVYPSARQLPSLRTGVAHAVFGRIWPGNPWTVAYRAERENDRRRNAGWLSGACLLIRPEAYRAIGGFDLSYFMYFEDVDLGDRLGRAGWANVYVPDAVITHSGAHSASRNVKRMEKAHHDSAYRYLSRRYSGWYNAPVRLALRLGLWGRLWWVSR</sequence>
<dbReference type="Gene3D" id="3.90.550.10">
    <property type="entry name" value="Spore Coat Polysaccharide Biosynthesis Protein SpsA, Chain A"/>
    <property type="match status" value="1"/>
</dbReference>
<evidence type="ECO:0000313" key="2">
    <source>
        <dbReference type="Proteomes" id="UP001142372"/>
    </source>
</evidence>
<organism evidence="1 2">
    <name type="scientific">Leifsonia poae</name>
    <dbReference type="NCBI Taxonomy" id="110933"/>
    <lineage>
        <taxon>Bacteria</taxon>
        <taxon>Bacillati</taxon>
        <taxon>Actinomycetota</taxon>
        <taxon>Actinomycetes</taxon>
        <taxon>Micrococcales</taxon>
        <taxon>Microbacteriaceae</taxon>
        <taxon>Leifsonia</taxon>
    </lineage>
</organism>
<dbReference type="GO" id="GO:0016740">
    <property type="term" value="F:transferase activity"/>
    <property type="evidence" value="ECO:0007669"/>
    <property type="project" value="UniProtKB-KW"/>
</dbReference>
<dbReference type="InterPro" id="IPR029044">
    <property type="entry name" value="Nucleotide-diphossugar_trans"/>
</dbReference>
<keyword evidence="2" id="KW-1185">Reference proteome</keyword>
<dbReference type="EMBL" id="BSEN01000004">
    <property type="protein sequence ID" value="GLJ75555.1"/>
    <property type="molecule type" value="Genomic_DNA"/>
</dbReference>
<name>A0A9W6LZ46_9MICO</name>
<reference evidence="1" key="1">
    <citation type="journal article" date="2014" name="Int. J. Syst. Evol. Microbiol.">
        <title>Complete genome sequence of Corynebacterium casei LMG S-19264T (=DSM 44701T), isolated from a smear-ripened cheese.</title>
        <authorList>
            <consortium name="US DOE Joint Genome Institute (JGI-PGF)"/>
            <person name="Walter F."/>
            <person name="Albersmeier A."/>
            <person name="Kalinowski J."/>
            <person name="Ruckert C."/>
        </authorList>
    </citation>
    <scope>NUCLEOTIDE SEQUENCE</scope>
    <source>
        <strain evidence="1">VKM Ac-1401</strain>
    </source>
</reference>
<dbReference type="AlphaFoldDB" id="A0A9W6LZ46"/>
<comment type="caution">
    <text evidence="1">The sequence shown here is derived from an EMBL/GenBank/DDBJ whole genome shotgun (WGS) entry which is preliminary data.</text>
</comment>
<evidence type="ECO:0000313" key="1">
    <source>
        <dbReference type="EMBL" id="GLJ75555.1"/>
    </source>
</evidence>
<accession>A0A9W6LZ46</accession>
<dbReference type="Proteomes" id="UP001142372">
    <property type="component" value="Unassembled WGS sequence"/>
</dbReference>
<proteinExistence type="predicted"/>
<dbReference type="PANTHER" id="PTHR43179:SF7">
    <property type="entry name" value="RHAMNOSYLTRANSFERASE WBBL"/>
    <property type="match status" value="1"/>
</dbReference>
<keyword evidence="1" id="KW-0808">Transferase</keyword>
<gene>
    <name evidence="1" type="ORF">GCM10017584_11290</name>
</gene>
<dbReference type="RefSeq" id="WP_271176240.1">
    <property type="nucleotide sequence ID" value="NZ_BAAAJO010000004.1"/>
</dbReference>
<dbReference type="CDD" id="cd04186">
    <property type="entry name" value="GT_2_like_c"/>
    <property type="match status" value="1"/>
</dbReference>
<protein>
    <submittedName>
        <fullName evidence="1">Glycosyl transferase</fullName>
    </submittedName>
</protein>
<reference evidence="1" key="2">
    <citation type="submission" date="2023-01" db="EMBL/GenBank/DDBJ databases">
        <authorList>
            <person name="Sun Q."/>
            <person name="Evtushenko L."/>
        </authorList>
    </citation>
    <scope>NUCLEOTIDE SEQUENCE</scope>
    <source>
        <strain evidence="1">VKM Ac-1401</strain>
    </source>
</reference>